<accession>A0A1I8FBK9</accession>
<dbReference type="GO" id="GO:0005634">
    <property type="term" value="C:nucleus"/>
    <property type="evidence" value="ECO:0007669"/>
    <property type="project" value="TreeGrafter"/>
</dbReference>
<dbReference type="SUPFAM" id="SSF82199">
    <property type="entry name" value="SET domain"/>
    <property type="match status" value="1"/>
</dbReference>
<dbReference type="AlphaFoldDB" id="A0A1I8FBK9"/>
<dbReference type="GO" id="GO:0042799">
    <property type="term" value="F:histone H4K20 methyltransferase activity"/>
    <property type="evidence" value="ECO:0007669"/>
    <property type="project" value="TreeGrafter"/>
</dbReference>
<dbReference type="Proteomes" id="UP000095280">
    <property type="component" value="Unplaced"/>
</dbReference>
<evidence type="ECO:0000313" key="2">
    <source>
        <dbReference type="WBParaSite" id="maker-unitig_27512-snap-gene-0.1-mRNA-1"/>
    </source>
</evidence>
<evidence type="ECO:0000313" key="1">
    <source>
        <dbReference type="Proteomes" id="UP000095280"/>
    </source>
</evidence>
<proteinExistence type="predicted"/>
<organism evidence="1 2">
    <name type="scientific">Macrostomum lignano</name>
    <dbReference type="NCBI Taxonomy" id="282301"/>
    <lineage>
        <taxon>Eukaryota</taxon>
        <taxon>Metazoa</taxon>
        <taxon>Spiralia</taxon>
        <taxon>Lophotrochozoa</taxon>
        <taxon>Platyhelminthes</taxon>
        <taxon>Rhabditophora</taxon>
        <taxon>Macrostomorpha</taxon>
        <taxon>Macrostomida</taxon>
        <taxon>Macrostomidae</taxon>
        <taxon>Macrostomum</taxon>
    </lineage>
</organism>
<dbReference type="InterPro" id="IPR039977">
    <property type="entry name" value="Suv4-20/Set9"/>
</dbReference>
<reference evidence="2" key="1">
    <citation type="submission" date="2016-11" db="UniProtKB">
        <authorList>
            <consortium name="WormBaseParasite"/>
        </authorList>
    </citation>
    <scope>IDENTIFICATION</scope>
</reference>
<dbReference type="WBParaSite" id="maker-unitig_27512-snap-gene-0.1-mRNA-1">
    <property type="protein sequence ID" value="maker-unitig_27512-snap-gene-0.1-mRNA-1"/>
    <property type="gene ID" value="maker-unitig_27512-snap-gene-0.1"/>
</dbReference>
<dbReference type="PANTHER" id="PTHR12977:SF4">
    <property type="entry name" value="HISTONE-LYSINE N-METHYLTRANSFERASE KMT5B"/>
    <property type="match status" value="1"/>
</dbReference>
<sequence length="191" mass="20920">PGLTPIQLTIGVGGGAQALPVHRRSVGRQLGDLDDLANSMEAAQRIPTSGCTCSAICTLFDPRSGVQIQRCDRYRHEQGMGARIVSTRDWQAGESVSMLIGCAAELTPDEEAALPAPGLIYSSRRQRLAAVAGPLPPTSTTTASPTWSWRCSPRQQRRPRWHFYRTIRPIKRGQEVLLYYGPDFFGPGNCQ</sequence>
<protein>
    <submittedName>
        <fullName evidence="2">SET domain-containing protein</fullName>
    </submittedName>
</protein>
<dbReference type="PANTHER" id="PTHR12977">
    <property type="entry name" value="SUPPRESSOR OF VARIEGATION 4-20-RELATED"/>
    <property type="match status" value="1"/>
</dbReference>
<dbReference type="Gene3D" id="2.170.270.10">
    <property type="entry name" value="SET domain"/>
    <property type="match status" value="1"/>
</dbReference>
<keyword evidence="1" id="KW-1185">Reference proteome</keyword>
<dbReference type="InterPro" id="IPR046341">
    <property type="entry name" value="SET_dom_sf"/>
</dbReference>
<name>A0A1I8FBK9_9PLAT</name>